<keyword evidence="1" id="KW-0812">Transmembrane</keyword>
<protein>
    <submittedName>
        <fullName evidence="2">Uncharacterized protein</fullName>
    </submittedName>
</protein>
<proteinExistence type="predicted"/>
<reference evidence="2 3" key="1">
    <citation type="submission" date="2022-05" db="EMBL/GenBank/DDBJ databases">
        <title>A multi-omics perspective on studying reproductive biology in Daphnia sinensis.</title>
        <authorList>
            <person name="Jia J."/>
        </authorList>
    </citation>
    <scope>NUCLEOTIDE SEQUENCE [LARGE SCALE GENOMIC DNA]</scope>
    <source>
        <strain evidence="2 3">WSL</strain>
    </source>
</reference>
<comment type="caution">
    <text evidence="2">The sequence shown here is derived from an EMBL/GenBank/DDBJ whole genome shotgun (WGS) entry which is preliminary data.</text>
</comment>
<dbReference type="PANTHER" id="PTHR16021:SF23">
    <property type="entry name" value="FI18411P1-RELATED"/>
    <property type="match status" value="1"/>
</dbReference>
<dbReference type="EMBL" id="WJBH02000008">
    <property type="protein sequence ID" value="KAI9554961.1"/>
    <property type="molecule type" value="Genomic_DNA"/>
</dbReference>
<sequence>MQLDTPSPSMNPNTEFQVSTGELSSELKYELSKMHEQFKISVETEHENKLAKEIRDVYCQLSKIKRTQAIILAQTNGLLVAAALSLPICSRLNGFGQAMTLQQCEPRRILLSAKETKCGFQPLFTYSENNCTIGTDGWSIHPYSDCFWKTPLININGYPHAWEHNDTNGDWVKQDATIHTPNLDLIAEFEELHLNNFDYTLKRHPAHNILEMEQLNILNELVGKLQEGEPKSLSDIIVTEEQDNKIGNMFSWFDTLKIISIATIGFILFLICLRAWIACNPFPKLIAHLKTKYKRGEIEQATDIEHALRTEENPNNLPVKDKFATSLGIAPIQKASAPEKENIYSLDEPNRTCTGNHTICSYVVGHGMVWEDLCKCTIKPNH</sequence>
<keyword evidence="1" id="KW-1133">Transmembrane helix</keyword>
<evidence type="ECO:0000313" key="2">
    <source>
        <dbReference type="EMBL" id="KAI9554961.1"/>
    </source>
</evidence>
<name>A0AAD5KL64_9CRUS</name>
<evidence type="ECO:0000256" key="1">
    <source>
        <dbReference type="SAM" id="Phobius"/>
    </source>
</evidence>
<keyword evidence="3" id="KW-1185">Reference proteome</keyword>
<dbReference type="AlphaFoldDB" id="A0AAD5KL64"/>
<organism evidence="2 3">
    <name type="scientific">Daphnia sinensis</name>
    <dbReference type="NCBI Taxonomy" id="1820382"/>
    <lineage>
        <taxon>Eukaryota</taxon>
        <taxon>Metazoa</taxon>
        <taxon>Ecdysozoa</taxon>
        <taxon>Arthropoda</taxon>
        <taxon>Crustacea</taxon>
        <taxon>Branchiopoda</taxon>
        <taxon>Diplostraca</taxon>
        <taxon>Cladocera</taxon>
        <taxon>Anomopoda</taxon>
        <taxon>Daphniidae</taxon>
        <taxon>Daphnia</taxon>
        <taxon>Daphnia similis group</taxon>
    </lineage>
</organism>
<dbReference type="InterPro" id="IPR052660">
    <property type="entry name" value="Erythrocyte_Invasion_ImmMod"/>
</dbReference>
<gene>
    <name evidence="2" type="ORF">GHT06_020245</name>
</gene>
<accession>A0AAD5KL64</accession>
<dbReference type="Proteomes" id="UP000820818">
    <property type="component" value="Linkage Group LG8"/>
</dbReference>
<feature type="transmembrane region" description="Helical" evidence="1">
    <location>
        <begin position="258"/>
        <end position="277"/>
    </location>
</feature>
<keyword evidence="1" id="KW-0472">Membrane</keyword>
<evidence type="ECO:0000313" key="3">
    <source>
        <dbReference type="Proteomes" id="UP000820818"/>
    </source>
</evidence>
<dbReference type="PANTHER" id="PTHR16021">
    <property type="entry name" value="MANSC DOMAIN CONTAINING PROTEIN 1"/>
    <property type="match status" value="1"/>
</dbReference>